<evidence type="ECO:0000256" key="1">
    <source>
        <dbReference type="ARBA" id="ARBA00023175"/>
    </source>
</evidence>
<keyword evidence="1" id="KW-0505">Motor protein</keyword>
<name>A0A118K568_CYNCS</name>
<sequence length="274" mass="30295">MKMQRAMEWSVVDYINTSHPNFIGGNKAVEVASHQVRSNRLASPTSRQRDGVDSDAVAVSGSNRRSNAIVARAPSNGISVDPGVRSVADVNGNGSSGSERGSNWRIASFFRGREVHNPAVDISRSNTGEEIINHKEHVSSIIHLREPPLSLNSSEMHSEHEAEALAVTKQLLESYYSIVREKIQDSVPKAIMHFLVNHTKRELCNVLIKSLYRESLFEKLLQETDEVSLKRRHAEETLIALQEASHVRGAGTSFLGVTLLDELLIEVATVERGI</sequence>
<dbReference type="PANTHER" id="PTHR11566:SF197">
    <property type="entry name" value="DYNAMIN CENTRAL DOMAIN, DYNAMIN, GTPASE REGION, GTPASE EFFECTOR DOMAIN, DYNAMIN SUPERFAMILY"/>
    <property type="match status" value="1"/>
</dbReference>
<dbReference type="AlphaFoldDB" id="A0A118K568"/>
<evidence type="ECO:0000313" key="4">
    <source>
        <dbReference type="EMBL" id="KVI08642.1"/>
    </source>
</evidence>
<proteinExistence type="predicted"/>
<dbReference type="InterPro" id="IPR003130">
    <property type="entry name" value="GED"/>
</dbReference>
<comment type="caution">
    <text evidence="4">The sequence shown here is derived from an EMBL/GenBank/DDBJ whole genome shotgun (WGS) entry which is preliminary data.</text>
</comment>
<dbReference type="GO" id="GO:0016020">
    <property type="term" value="C:membrane"/>
    <property type="evidence" value="ECO:0007669"/>
    <property type="project" value="TreeGrafter"/>
</dbReference>
<dbReference type="Gramene" id="KVI08642">
    <property type="protein sequence ID" value="KVI08642"/>
    <property type="gene ID" value="Ccrd_012984"/>
</dbReference>
<reference evidence="4 5" key="1">
    <citation type="journal article" date="2016" name="Sci. Rep.">
        <title>The genome sequence of the outbreeding globe artichoke constructed de novo incorporating a phase-aware low-pass sequencing strategy of F1 progeny.</title>
        <authorList>
            <person name="Scaglione D."/>
            <person name="Reyes-Chin-Wo S."/>
            <person name="Acquadro A."/>
            <person name="Froenicke L."/>
            <person name="Portis E."/>
            <person name="Beitel C."/>
            <person name="Tirone M."/>
            <person name="Mauro R."/>
            <person name="Lo Monaco A."/>
            <person name="Mauromicale G."/>
            <person name="Faccioli P."/>
            <person name="Cattivelli L."/>
            <person name="Rieseberg L."/>
            <person name="Michelmore R."/>
            <person name="Lanteri S."/>
        </authorList>
    </citation>
    <scope>NUCLEOTIDE SEQUENCE [LARGE SCALE GENOMIC DNA]</scope>
    <source>
        <strain evidence="4">2C</strain>
    </source>
</reference>
<dbReference type="GO" id="GO:0005874">
    <property type="term" value="C:microtubule"/>
    <property type="evidence" value="ECO:0007669"/>
    <property type="project" value="TreeGrafter"/>
</dbReference>
<dbReference type="GO" id="GO:0005525">
    <property type="term" value="F:GTP binding"/>
    <property type="evidence" value="ECO:0007669"/>
    <property type="project" value="InterPro"/>
</dbReference>
<accession>A0A118K568</accession>
<gene>
    <name evidence="4" type="ORF">Ccrd_012984</name>
</gene>
<dbReference type="OMA" id="HSANKEY"/>
<dbReference type="PANTHER" id="PTHR11566">
    <property type="entry name" value="DYNAMIN"/>
    <property type="match status" value="1"/>
</dbReference>
<feature type="domain" description="GED" evidence="3">
    <location>
        <begin position="165"/>
        <end position="256"/>
    </location>
</feature>
<keyword evidence="5" id="KW-1185">Reference proteome</keyword>
<dbReference type="EMBL" id="LEKV01001100">
    <property type="protein sequence ID" value="KVI08642.1"/>
    <property type="molecule type" value="Genomic_DNA"/>
</dbReference>
<dbReference type="Proteomes" id="UP000243975">
    <property type="component" value="Unassembled WGS sequence"/>
</dbReference>
<protein>
    <submittedName>
        <fullName evidence="4">Dynamin</fullName>
    </submittedName>
</protein>
<dbReference type="InterPro" id="IPR022812">
    <property type="entry name" value="Dynamin"/>
</dbReference>
<dbReference type="SMART" id="SM00302">
    <property type="entry name" value="GED"/>
    <property type="match status" value="1"/>
</dbReference>
<dbReference type="InterPro" id="IPR020850">
    <property type="entry name" value="GED_dom"/>
</dbReference>
<dbReference type="STRING" id="59895.A0A118K568"/>
<evidence type="ECO:0000313" key="5">
    <source>
        <dbReference type="Proteomes" id="UP000243975"/>
    </source>
</evidence>
<dbReference type="GO" id="GO:0005737">
    <property type="term" value="C:cytoplasm"/>
    <property type="evidence" value="ECO:0007669"/>
    <property type="project" value="TreeGrafter"/>
</dbReference>
<evidence type="ECO:0000259" key="3">
    <source>
        <dbReference type="PROSITE" id="PS51388"/>
    </source>
</evidence>
<feature type="compositionally biased region" description="Polar residues" evidence="2">
    <location>
        <begin position="37"/>
        <end position="46"/>
    </location>
</feature>
<organism evidence="4 5">
    <name type="scientific">Cynara cardunculus var. scolymus</name>
    <name type="common">Globe artichoke</name>
    <name type="synonym">Cynara scolymus</name>
    <dbReference type="NCBI Taxonomy" id="59895"/>
    <lineage>
        <taxon>Eukaryota</taxon>
        <taxon>Viridiplantae</taxon>
        <taxon>Streptophyta</taxon>
        <taxon>Embryophyta</taxon>
        <taxon>Tracheophyta</taxon>
        <taxon>Spermatophyta</taxon>
        <taxon>Magnoliopsida</taxon>
        <taxon>eudicotyledons</taxon>
        <taxon>Gunneridae</taxon>
        <taxon>Pentapetalae</taxon>
        <taxon>asterids</taxon>
        <taxon>campanulids</taxon>
        <taxon>Asterales</taxon>
        <taxon>Asteraceae</taxon>
        <taxon>Carduoideae</taxon>
        <taxon>Cardueae</taxon>
        <taxon>Carduinae</taxon>
        <taxon>Cynara</taxon>
    </lineage>
</organism>
<dbReference type="PROSITE" id="PS51388">
    <property type="entry name" value="GED"/>
    <property type="match status" value="1"/>
</dbReference>
<feature type="region of interest" description="Disordered" evidence="2">
    <location>
        <begin position="37"/>
        <end position="60"/>
    </location>
</feature>
<dbReference type="GO" id="GO:0008017">
    <property type="term" value="F:microtubule binding"/>
    <property type="evidence" value="ECO:0007669"/>
    <property type="project" value="TreeGrafter"/>
</dbReference>
<evidence type="ECO:0000256" key="2">
    <source>
        <dbReference type="SAM" id="MobiDB-lite"/>
    </source>
</evidence>
<dbReference type="Pfam" id="PF02212">
    <property type="entry name" value="GED"/>
    <property type="match status" value="1"/>
</dbReference>
<dbReference type="Gene3D" id="1.20.120.1240">
    <property type="entry name" value="Dynamin, middle domain"/>
    <property type="match status" value="1"/>
</dbReference>
<dbReference type="GO" id="GO:0003924">
    <property type="term" value="F:GTPase activity"/>
    <property type="evidence" value="ECO:0007669"/>
    <property type="project" value="InterPro"/>
</dbReference>